<dbReference type="eggNOG" id="COG3292">
    <property type="taxonomic scope" value="Bacteria"/>
</dbReference>
<reference evidence="5 6" key="1">
    <citation type="journal article" date="2014" name="Proc. Natl. Acad. Sci. U.S.A.">
        <title>Functional type 2 photosynthetic reaction centers found in the rare bacterial phylum Gemmatimonadetes.</title>
        <authorList>
            <person name="Zeng Y."/>
            <person name="Feng F."/>
            <person name="Medova H."/>
            <person name="Dean J."/>
            <person name="Koblizek M."/>
        </authorList>
    </citation>
    <scope>NUCLEOTIDE SEQUENCE [LARGE SCALE GENOMIC DNA]</scope>
    <source>
        <strain evidence="5 6">AP64</strain>
    </source>
</reference>
<organism evidence="5 6">
    <name type="scientific">Gemmatimonas phototrophica</name>
    <dbReference type="NCBI Taxonomy" id="1379270"/>
    <lineage>
        <taxon>Bacteria</taxon>
        <taxon>Pseudomonadati</taxon>
        <taxon>Gemmatimonadota</taxon>
        <taxon>Gemmatimonadia</taxon>
        <taxon>Gemmatimonadales</taxon>
        <taxon>Gemmatimonadaceae</taxon>
        <taxon>Gemmatimonas</taxon>
    </lineage>
</organism>
<dbReference type="AlphaFoldDB" id="A0A143BH42"/>
<sequence length="1050" mass="113637">MPGLRALFSLFVTLGAAARPLTAQRLVEPADVRVLASDVSVRSWTVESGLPQSSVIELAVDRDGYAWGGTFGGLFRFDGRSIQTYASSELPVLSANAVTALYAHPNGDLWIGTPSGTIARLRNGRVMDTVAALPRDQATSTIDELTVDRAGTLWVREGGEVHHFVHGHWSAPLPFPSYSSFVQDSRGRMYYVGPRGLVQVDANGVSRVGRIPNTPELRDHAGLYLDPRERLWFGQEAGLWVQEAGQIRRVPGIAGRVQVITADNSGIIWIGAGARLYRYRPPTDGGDDVPPQAILDAGGEVHALAFTRDGLLLLGTSERMVVVRPTAARLVSSKRAFPDGGTNSLASPGDGTVYSTSGCSDVRRTDSASAVKDLIARPLTPGCSQSLLVDRQRRLWIGGDGAIRRRNVDGTDRVWRINSYLPSPAAVRPLLEHGDTVLFGLSDGRVGRIGADNALTFLPGWETPTDVPIQSMGRSADGTVWIAQAGMLARWRDGMQRTFHRLHGIPLAIPRALLPDTAGGVWIGTYGSGLWYFREGRQARRVALADPTISALITDPNNRVWMPGNRGLTVVSLAALRRWVADSTEPPTLRLLSIADGIPEANAGWPAATQRSPGVLAFATVRGMVEVHTAALKTAGETPAVRIDSLRSGTGRFFDPGAPIVLAPEDRVLNVGFSAPSFRFADAMQYRYRLEGRDNAWSSLGPSRTMRISALNPGRYLLRLEGRVPGGNWRDVRPLEINVPARLSELRWPRVLLALLVATLIVLALLQRVRSVKATARAREVELRARRDAAVAAEAHQREMAQVGRVAVAGELTASLSHELGQPLAAIVNNAEVARRLVARQVAQGGVPNPAVEEALLDVVAQGRRASQVVREFRRFLRREQGEREALTIRDLLESTTVLLRQEFADRGVPLHVQVAKDVPVVQVERVLIQQVLVNLLQNALEAARWVPSGQVLLRARAVRDGVRMTVVDNGSGFAADVRRSAFEPFVTTRANGMGMGLAIARRVVEAHGGTIAVGQLPGAGAVVSLWLPARHVPVDGSDSLVPQQVTMHG</sequence>
<dbReference type="InterPro" id="IPR005467">
    <property type="entry name" value="His_kinase_dom"/>
</dbReference>
<keyword evidence="3" id="KW-0597">Phosphoprotein</keyword>
<dbReference type="InterPro" id="IPR003594">
    <property type="entry name" value="HATPase_dom"/>
</dbReference>
<evidence type="ECO:0000313" key="5">
    <source>
        <dbReference type="EMBL" id="AMW04367.1"/>
    </source>
</evidence>
<dbReference type="InterPro" id="IPR015943">
    <property type="entry name" value="WD40/YVTN_repeat-like_dom_sf"/>
</dbReference>
<dbReference type="InterPro" id="IPR003661">
    <property type="entry name" value="HisK_dim/P_dom"/>
</dbReference>
<dbReference type="Gene3D" id="3.30.565.10">
    <property type="entry name" value="Histidine kinase-like ATPase, C-terminal domain"/>
    <property type="match status" value="1"/>
</dbReference>
<dbReference type="PANTHER" id="PTHR43547:SF2">
    <property type="entry name" value="HYBRID SIGNAL TRANSDUCTION HISTIDINE KINASE C"/>
    <property type="match status" value="1"/>
</dbReference>
<dbReference type="InterPro" id="IPR004358">
    <property type="entry name" value="Sig_transdc_His_kin-like_C"/>
</dbReference>
<dbReference type="InterPro" id="IPR011110">
    <property type="entry name" value="Reg_prop"/>
</dbReference>
<dbReference type="RefSeq" id="WP_026849989.1">
    <property type="nucleotide sequence ID" value="NZ_CP011454.1"/>
</dbReference>
<dbReference type="PANTHER" id="PTHR43547">
    <property type="entry name" value="TWO-COMPONENT HISTIDINE KINASE"/>
    <property type="match status" value="1"/>
</dbReference>
<dbReference type="Gene3D" id="2.60.40.10">
    <property type="entry name" value="Immunoglobulins"/>
    <property type="match status" value="1"/>
</dbReference>
<evidence type="ECO:0000256" key="1">
    <source>
        <dbReference type="ARBA" id="ARBA00000085"/>
    </source>
</evidence>
<dbReference type="InterPro" id="IPR011123">
    <property type="entry name" value="Y_Y_Y"/>
</dbReference>
<dbReference type="Proteomes" id="UP000076404">
    <property type="component" value="Chromosome"/>
</dbReference>
<dbReference type="Gene3D" id="1.10.287.130">
    <property type="match status" value="1"/>
</dbReference>
<reference evidence="5 6" key="2">
    <citation type="journal article" date="2016" name="Environ. Microbiol. Rep.">
        <title>Metagenomic evidence for the presence of phototrophic Gemmatimonadetes bacteria in diverse environments.</title>
        <authorList>
            <person name="Zeng Y."/>
            <person name="Baumbach J."/>
            <person name="Barbosa E.G."/>
            <person name="Azevedo V."/>
            <person name="Zhang C."/>
            <person name="Koblizek M."/>
        </authorList>
    </citation>
    <scope>NUCLEOTIDE SEQUENCE [LARGE SCALE GENOMIC DNA]</scope>
    <source>
        <strain evidence="5 6">AP64</strain>
    </source>
</reference>
<dbReference type="SMART" id="SM00387">
    <property type="entry name" value="HATPase_c"/>
    <property type="match status" value="1"/>
</dbReference>
<dbReference type="SUPFAM" id="SSF63829">
    <property type="entry name" value="Calcium-dependent phosphotriesterase"/>
    <property type="match status" value="3"/>
</dbReference>
<comment type="catalytic activity">
    <reaction evidence="1">
        <text>ATP + protein L-histidine = ADP + protein N-phospho-L-histidine.</text>
        <dbReference type="EC" id="2.7.13.3"/>
    </reaction>
</comment>
<dbReference type="EC" id="2.7.13.3" evidence="2"/>
<dbReference type="SUPFAM" id="SSF55874">
    <property type="entry name" value="ATPase domain of HSP90 chaperone/DNA topoisomerase II/histidine kinase"/>
    <property type="match status" value="1"/>
</dbReference>
<dbReference type="InterPro" id="IPR036097">
    <property type="entry name" value="HisK_dim/P_sf"/>
</dbReference>
<dbReference type="InterPro" id="IPR036890">
    <property type="entry name" value="HATPase_C_sf"/>
</dbReference>
<evidence type="ECO:0000313" key="6">
    <source>
        <dbReference type="Proteomes" id="UP000076404"/>
    </source>
</evidence>
<name>A0A143BH42_9BACT</name>
<dbReference type="Pfam" id="PF07495">
    <property type="entry name" value="Y_Y_Y"/>
    <property type="match status" value="1"/>
</dbReference>
<dbReference type="PRINTS" id="PR00344">
    <property type="entry name" value="BCTRLSENSOR"/>
</dbReference>
<dbReference type="SMART" id="SM00388">
    <property type="entry name" value="HisKA"/>
    <property type="match status" value="1"/>
</dbReference>
<dbReference type="KEGG" id="gph:GEMMAAP_04955"/>
<dbReference type="PROSITE" id="PS50109">
    <property type="entry name" value="HIS_KIN"/>
    <property type="match status" value="1"/>
</dbReference>
<keyword evidence="6" id="KW-1185">Reference proteome</keyword>
<dbReference type="Pfam" id="PF02518">
    <property type="entry name" value="HATPase_c"/>
    <property type="match status" value="1"/>
</dbReference>
<proteinExistence type="predicted"/>
<dbReference type="EMBL" id="CP011454">
    <property type="protein sequence ID" value="AMW04367.1"/>
    <property type="molecule type" value="Genomic_DNA"/>
</dbReference>
<accession>A0A143BH42</accession>
<dbReference type="GO" id="GO:0000155">
    <property type="term" value="F:phosphorelay sensor kinase activity"/>
    <property type="evidence" value="ECO:0007669"/>
    <property type="project" value="InterPro"/>
</dbReference>
<dbReference type="Gene3D" id="2.130.10.10">
    <property type="entry name" value="YVTN repeat-like/Quinoprotein amine dehydrogenase"/>
    <property type="match status" value="3"/>
</dbReference>
<evidence type="ECO:0000256" key="2">
    <source>
        <dbReference type="ARBA" id="ARBA00012438"/>
    </source>
</evidence>
<dbReference type="Pfam" id="PF07494">
    <property type="entry name" value="Reg_prop"/>
    <property type="match status" value="1"/>
</dbReference>
<feature type="domain" description="Histidine kinase" evidence="4">
    <location>
        <begin position="815"/>
        <end position="1032"/>
    </location>
</feature>
<dbReference type="STRING" id="1379270.GEMMAAP_04955"/>
<dbReference type="SUPFAM" id="SSF47384">
    <property type="entry name" value="Homodimeric domain of signal transducing histidine kinase"/>
    <property type="match status" value="1"/>
</dbReference>
<gene>
    <name evidence="5" type="ORF">GEMMAAP_04955</name>
</gene>
<evidence type="ECO:0000259" key="4">
    <source>
        <dbReference type="PROSITE" id="PS50109"/>
    </source>
</evidence>
<dbReference type="OrthoDB" id="127270at2"/>
<protein>
    <recommendedName>
        <fullName evidence="2">histidine kinase</fullName>
        <ecNumber evidence="2">2.7.13.3</ecNumber>
    </recommendedName>
</protein>
<dbReference type="eggNOG" id="COG4191">
    <property type="taxonomic scope" value="Bacteria"/>
</dbReference>
<dbReference type="InterPro" id="IPR013783">
    <property type="entry name" value="Ig-like_fold"/>
</dbReference>
<evidence type="ECO:0000256" key="3">
    <source>
        <dbReference type="ARBA" id="ARBA00022553"/>
    </source>
</evidence>
<dbReference type="CDD" id="cd00082">
    <property type="entry name" value="HisKA"/>
    <property type="match status" value="1"/>
</dbReference>
<dbReference type="Pfam" id="PF00512">
    <property type="entry name" value="HisKA"/>
    <property type="match status" value="1"/>
</dbReference>